<evidence type="ECO:0000313" key="7">
    <source>
        <dbReference type="EMBL" id="AXK60175.1"/>
    </source>
</evidence>
<evidence type="ECO:0000256" key="2">
    <source>
        <dbReference type="ARBA" id="ARBA00022540"/>
    </source>
</evidence>
<dbReference type="InterPro" id="IPR019814">
    <property type="entry name" value="Translation_initiation_fac_3_N"/>
</dbReference>
<name>A0A345ZA58_9BACT</name>
<dbReference type="GO" id="GO:0016020">
    <property type="term" value="C:membrane"/>
    <property type="evidence" value="ECO:0007669"/>
    <property type="project" value="TreeGrafter"/>
</dbReference>
<evidence type="ECO:0000256" key="3">
    <source>
        <dbReference type="ARBA" id="ARBA00022917"/>
    </source>
</evidence>
<evidence type="ECO:0000259" key="6">
    <source>
        <dbReference type="Pfam" id="PF05198"/>
    </source>
</evidence>
<feature type="domain" description="Translation initiation factor 3 C-terminal" evidence="5">
    <location>
        <begin position="87"/>
        <end position="153"/>
    </location>
</feature>
<keyword evidence="8" id="KW-1185">Reference proteome</keyword>
<dbReference type="SUPFAM" id="SSF54364">
    <property type="entry name" value="Translation initiation factor IF3, N-terminal domain"/>
    <property type="match status" value="1"/>
</dbReference>
<organism evidence="7 8">
    <name type="scientific">Candidatus Chromulinivorax destructor</name>
    <dbReference type="NCBI Taxonomy" id="2066483"/>
    <lineage>
        <taxon>Bacteria</taxon>
        <taxon>Candidatus Babelota</taxon>
        <taxon>Candidatus Babeliae</taxon>
        <taxon>Candidatus Babeliales</taxon>
        <taxon>Candidatus Chromulinivoraceae</taxon>
        <taxon>Candidatus Chromulinivorax</taxon>
    </lineage>
</organism>
<sequence>MKKKARKNLINDQIVAENVQVISVSGENLGIVSLKKALELAQVARLDLVMLDEQDSEIPLVKVMDFGKNLYAKKKKMAEGKKKQKVVKTKELKMKPKIGIHDYQTKMNQGMKFLEAGNKLKVTLTFRGREVHSKDERGEEMFAQVDQTFLDAGLTNIAQENDLKAGPFWSRIYYLKAK</sequence>
<evidence type="ECO:0000256" key="1">
    <source>
        <dbReference type="ARBA" id="ARBA00005439"/>
    </source>
</evidence>
<keyword evidence="3" id="KW-0648">Protein biosynthesis</keyword>
<dbReference type="OrthoDB" id="9806014at2"/>
<evidence type="ECO:0000313" key="8">
    <source>
        <dbReference type="Proteomes" id="UP000254834"/>
    </source>
</evidence>
<comment type="similarity">
    <text evidence="1">Belongs to the IF-3 family.</text>
</comment>
<dbReference type="Pfam" id="PF00707">
    <property type="entry name" value="IF3_C"/>
    <property type="match status" value="1"/>
</dbReference>
<dbReference type="Proteomes" id="UP000254834">
    <property type="component" value="Chromosome"/>
</dbReference>
<dbReference type="AlphaFoldDB" id="A0A345ZA58"/>
<keyword evidence="2 7" id="KW-0396">Initiation factor</keyword>
<dbReference type="InterPro" id="IPR036788">
    <property type="entry name" value="T_IF-3_C_sf"/>
</dbReference>
<protein>
    <recommendedName>
        <fullName evidence="4">Translation initiation factor IF-3</fullName>
    </recommendedName>
</protein>
<feature type="domain" description="Translation initiation factor 3 N-terminal" evidence="6">
    <location>
        <begin position="10"/>
        <end position="79"/>
    </location>
</feature>
<dbReference type="GO" id="GO:0005829">
    <property type="term" value="C:cytosol"/>
    <property type="evidence" value="ECO:0007669"/>
    <property type="project" value="TreeGrafter"/>
</dbReference>
<dbReference type="GO" id="GO:0043022">
    <property type="term" value="F:ribosome binding"/>
    <property type="evidence" value="ECO:0007669"/>
    <property type="project" value="TreeGrafter"/>
</dbReference>
<dbReference type="InterPro" id="IPR036787">
    <property type="entry name" value="T_IF-3_N_sf"/>
</dbReference>
<dbReference type="GO" id="GO:0003743">
    <property type="term" value="F:translation initiation factor activity"/>
    <property type="evidence" value="ECO:0007669"/>
    <property type="project" value="UniProtKB-UniRule"/>
</dbReference>
<dbReference type="EMBL" id="CP025544">
    <property type="protein sequence ID" value="AXK60175.1"/>
    <property type="molecule type" value="Genomic_DNA"/>
</dbReference>
<dbReference type="Gene3D" id="3.10.20.80">
    <property type="entry name" value="Translation initiation factor 3 (IF-3), N-terminal domain"/>
    <property type="match status" value="1"/>
</dbReference>
<dbReference type="InterPro" id="IPR001288">
    <property type="entry name" value="Translation_initiation_fac_3"/>
</dbReference>
<dbReference type="InterPro" id="IPR019815">
    <property type="entry name" value="Translation_initiation_fac_3_C"/>
</dbReference>
<dbReference type="SUPFAM" id="SSF55200">
    <property type="entry name" value="Translation initiation factor IF3, C-terminal domain"/>
    <property type="match status" value="1"/>
</dbReference>
<dbReference type="Gene3D" id="3.30.110.10">
    <property type="entry name" value="Translation initiation factor 3 (IF-3), C-terminal domain"/>
    <property type="match status" value="1"/>
</dbReference>
<dbReference type="NCBIfam" id="TIGR00168">
    <property type="entry name" value="infC"/>
    <property type="match status" value="1"/>
</dbReference>
<evidence type="ECO:0000259" key="5">
    <source>
        <dbReference type="Pfam" id="PF00707"/>
    </source>
</evidence>
<reference evidence="7 8" key="1">
    <citation type="submission" date="2017-12" db="EMBL/GenBank/DDBJ databases">
        <title>Chromulinavorax destructans is a abundant pathogen of dominant heterotrophic picoflagllates.</title>
        <authorList>
            <person name="Deeg C.M."/>
            <person name="Zimmer M."/>
            <person name="Suttle C.A."/>
        </authorList>
    </citation>
    <scope>NUCLEOTIDE SEQUENCE [LARGE SCALE GENOMIC DNA]</scope>
    <source>
        <strain evidence="7 8">SeV1</strain>
    </source>
</reference>
<dbReference type="GO" id="GO:0032790">
    <property type="term" value="P:ribosome disassembly"/>
    <property type="evidence" value="ECO:0007669"/>
    <property type="project" value="TreeGrafter"/>
</dbReference>
<dbReference type="PANTHER" id="PTHR10938">
    <property type="entry name" value="TRANSLATION INITIATION FACTOR IF-3"/>
    <property type="match status" value="1"/>
</dbReference>
<accession>A0A345ZA58</accession>
<dbReference type="Pfam" id="PF05198">
    <property type="entry name" value="IF3_N"/>
    <property type="match status" value="1"/>
</dbReference>
<dbReference type="RefSeq" id="WP_115585190.1">
    <property type="nucleotide sequence ID" value="NZ_CP025544.1"/>
</dbReference>
<evidence type="ECO:0000256" key="4">
    <source>
        <dbReference type="NCBIfam" id="TIGR00168"/>
    </source>
</evidence>
<dbReference type="PANTHER" id="PTHR10938:SF0">
    <property type="entry name" value="TRANSLATION INITIATION FACTOR IF-3, MITOCHONDRIAL"/>
    <property type="match status" value="1"/>
</dbReference>
<proteinExistence type="inferred from homology"/>
<gene>
    <name evidence="7" type="primary">infC</name>
    <name evidence="7" type="ORF">C0J27_00215</name>
</gene>
<dbReference type="KEGG" id="cdes:C0J27_00215"/>